<evidence type="ECO:0000313" key="6">
    <source>
        <dbReference type="Proteomes" id="UP000830835"/>
    </source>
</evidence>
<dbReference type="PANTHER" id="PTHR38445">
    <property type="entry name" value="HTH-TYPE TRANSCRIPTIONAL REPRESSOR YTRA"/>
    <property type="match status" value="1"/>
</dbReference>
<evidence type="ECO:0000259" key="4">
    <source>
        <dbReference type="PROSITE" id="PS50949"/>
    </source>
</evidence>
<dbReference type="PRINTS" id="PR00035">
    <property type="entry name" value="HTHGNTR"/>
</dbReference>
<evidence type="ECO:0000256" key="2">
    <source>
        <dbReference type="ARBA" id="ARBA00023125"/>
    </source>
</evidence>
<dbReference type="InterPro" id="IPR036390">
    <property type="entry name" value="WH_DNA-bd_sf"/>
</dbReference>
<dbReference type="Proteomes" id="UP000830835">
    <property type="component" value="Unassembled WGS sequence"/>
</dbReference>
<sequence>MRISIQPDSEIPGSVQLFNLLCFAIACGQFPPGCRLPSTRQLAMQTGLHRNTINKVYHQLEEMGLVETRAASGIYVSGSAHQVANTSRLLSQDLDKSKQALQEIRQGIDHLQQQGFSLEQVRDLLQAEIDWRLRCSAQVLVCVPGRDLGTGELMTQQIQQALGIRVQLVPLEDLATVLEQLHSSTVVTIRYFLSAVEAIAQPRGARVLPVDVSDYAKEIDLVRQLPPQACLGLVSISTALLEVAEVIVHSLRGEELLVLTAVISDTERVGSILRRAHTLICDVASYSTLRALLRQARADLIRVPTLVCADPHIGEAALEELRRELGRIPAQEVE</sequence>
<dbReference type="RefSeq" id="WP_244350259.1">
    <property type="nucleotide sequence ID" value="NZ_JAFIRA010000018.1"/>
</dbReference>
<organism evidence="5 6">
    <name type="scientific">Thermostichus vulcanus str. 'Rupite'</name>
    <dbReference type="NCBI Taxonomy" id="2813851"/>
    <lineage>
        <taxon>Bacteria</taxon>
        <taxon>Bacillati</taxon>
        <taxon>Cyanobacteriota</taxon>
        <taxon>Cyanophyceae</taxon>
        <taxon>Thermostichales</taxon>
        <taxon>Thermostichaceae</taxon>
        <taxon>Thermostichus</taxon>
    </lineage>
</organism>
<dbReference type="CDD" id="cd07377">
    <property type="entry name" value="WHTH_GntR"/>
    <property type="match status" value="1"/>
</dbReference>
<dbReference type="SMART" id="SM00345">
    <property type="entry name" value="HTH_GNTR"/>
    <property type="match status" value="1"/>
</dbReference>
<keyword evidence="1" id="KW-0805">Transcription regulation</keyword>
<feature type="domain" description="HTH gntR-type" evidence="4">
    <location>
        <begin position="11"/>
        <end position="79"/>
    </location>
</feature>
<dbReference type="InterPro" id="IPR036388">
    <property type="entry name" value="WH-like_DNA-bd_sf"/>
</dbReference>
<keyword evidence="3" id="KW-0804">Transcription</keyword>
<dbReference type="SUPFAM" id="SSF46785">
    <property type="entry name" value="Winged helix' DNA-binding domain"/>
    <property type="match status" value="1"/>
</dbReference>
<protein>
    <submittedName>
        <fullName evidence="5">GntR family transcriptional regulator</fullName>
    </submittedName>
</protein>
<dbReference type="Gene3D" id="1.10.10.10">
    <property type="entry name" value="Winged helix-like DNA-binding domain superfamily/Winged helix DNA-binding domain"/>
    <property type="match status" value="1"/>
</dbReference>
<keyword evidence="6" id="KW-1185">Reference proteome</keyword>
<dbReference type="InterPro" id="IPR000524">
    <property type="entry name" value="Tscrpt_reg_HTH_GntR"/>
</dbReference>
<evidence type="ECO:0000256" key="3">
    <source>
        <dbReference type="ARBA" id="ARBA00023163"/>
    </source>
</evidence>
<comment type="caution">
    <text evidence="5">The sequence shown here is derived from an EMBL/GenBank/DDBJ whole genome shotgun (WGS) entry which is preliminary data.</text>
</comment>
<keyword evidence="2" id="KW-0238">DNA-binding</keyword>
<evidence type="ECO:0000313" key="5">
    <source>
        <dbReference type="EMBL" id="MCJ2542950.1"/>
    </source>
</evidence>
<reference evidence="5" key="1">
    <citation type="submission" date="2021-02" db="EMBL/GenBank/DDBJ databases">
        <title>The CRISPR/cas machinery reduction and long-range gene transfer in the hot spring cyanobacterium Synechococcus.</title>
        <authorList>
            <person name="Dvorak P."/>
            <person name="Jahodarova E."/>
            <person name="Hasler P."/>
            <person name="Poulickova A."/>
        </authorList>
    </citation>
    <scope>NUCLEOTIDE SEQUENCE</scope>
    <source>
        <strain evidence="5">Rupite</strain>
    </source>
</reference>
<evidence type="ECO:0000256" key="1">
    <source>
        <dbReference type="ARBA" id="ARBA00023015"/>
    </source>
</evidence>
<name>A0ABT0CC62_THEVL</name>
<gene>
    <name evidence="5" type="ORF">JX360_08535</name>
</gene>
<dbReference type="PROSITE" id="PS50949">
    <property type="entry name" value="HTH_GNTR"/>
    <property type="match status" value="1"/>
</dbReference>
<proteinExistence type="predicted"/>
<dbReference type="EMBL" id="JAFIRA010000018">
    <property type="protein sequence ID" value="MCJ2542950.1"/>
    <property type="molecule type" value="Genomic_DNA"/>
</dbReference>
<accession>A0ABT0CC62</accession>
<dbReference type="PROSITE" id="PS51257">
    <property type="entry name" value="PROKAR_LIPOPROTEIN"/>
    <property type="match status" value="1"/>
</dbReference>
<dbReference type="Pfam" id="PF00392">
    <property type="entry name" value="GntR"/>
    <property type="match status" value="1"/>
</dbReference>
<dbReference type="PANTHER" id="PTHR38445:SF9">
    <property type="entry name" value="HTH-TYPE TRANSCRIPTIONAL REPRESSOR YTRA"/>
    <property type="match status" value="1"/>
</dbReference>